<dbReference type="PANTHER" id="PTHR33164">
    <property type="entry name" value="TRANSCRIPTIONAL REGULATOR, MARR FAMILY"/>
    <property type="match status" value="1"/>
</dbReference>
<comment type="caution">
    <text evidence="2">The sequence shown here is derived from an EMBL/GenBank/DDBJ whole genome shotgun (WGS) entry which is preliminary data.</text>
</comment>
<dbReference type="Pfam" id="PF12802">
    <property type="entry name" value="MarR_2"/>
    <property type="match status" value="1"/>
</dbReference>
<keyword evidence="2" id="KW-0238">DNA-binding</keyword>
<evidence type="ECO:0000313" key="3">
    <source>
        <dbReference type="Proteomes" id="UP000317043"/>
    </source>
</evidence>
<dbReference type="GO" id="GO:0006950">
    <property type="term" value="P:response to stress"/>
    <property type="evidence" value="ECO:0007669"/>
    <property type="project" value="TreeGrafter"/>
</dbReference>
<evidence type="ECO:0000313" key="2">
    <source>
        <dbReference type="EMBL" id="TQL79022.1"/>
    </source>
</evidence>
<feature type="domain" description="HTH marR-type" evidence="1">
    <location>
        <begin position="19"/>
        <end position="151"/>
    </location>
</feature>
<dbReference type="InterPro" id="IPR036388">
    <property type="entry name" value="WH-like_DNA-bd_sf"/>
</dbReference>
<keyword evidence="3" id="KW-1185">Reference proteome</keyword>
<protein>
    <submittedName>
        <fullName evidence="2">DNA-binding MarR family transcriptional regulator</fullName>
    </submittedName>
</protein>
<dbReference type="EMBL" id="VFOW01000001">
    <property type="protein sequence ID" value="TQL79022.1"/>
    <property type="molecule type" value="Genomic_DNA"/>
</dbReference>
<evidence type="ECO:0000259" key="1">
    <source>
        <dbReference type="PROSITE" id="PS50995"/>
    </source>
</evidence>
<dbReference type="Proteomes" id="UP000317043">
    <property type="component" value="Unassembled WGS sequence"/>
</dbReference>
<name>A0A543B2H2_9ACTN</name>
<dbReference type="InParanoid" id="A0A543B2H2"/>
<dbReference type="SUPFAM" id="SSF46785">
    <property type="entry name" value="Winged helix' DNA-binding domain"/>
    <property type="match status" value="1"/>
</dbReference>
<gene>
    <name evidence="2" type="ORF">FB566_4623</name>
</gene>
<reference evidence="2 3" key="1">
    <citation type="submission" date="2019-06" db="EMBL/GenBank/DDBJ databases">
        <title>Sequencing the genomes of 1000 actinobacteria strains.</title>
        <authorList>
            <person name="Klenk H.-P."/>
        </authorList>
    </citation>
    <scope>NUCLEOTIDE SEQUENCE [LARGE SCALE GENOMIC DNA]</scope>
    <source>
        <strain evidence="2 3">DSM 45928</strain>
    </source>
</reference>
<dbReference type="OrthoDB" id="5432081at2"/>
<sequence>MTATTPVPDSFDPEELETWSTLATLLEWLPAALDAQLQRDAGMSHFEFGILFALSRTKDGTLRMSELAGYANSTLSRLSRAAARLERRGWLRRAPDPGDGRITIAVLTEAGRDAMLAAEPGHVALVRQLVFAPLTRTQAMQLERSARRINGTIRAKDGWSPSA</sequence>
<dbReference type="GO" id="GO:0003700">
    <property type="term" value="F:DNA-binding transcription factor activity"/>
    <property type="evidence" value="ECO:0007669"/>
    <property type="project" value="InterPro"/>
</dbReference>
<organism evidence="2 3">
    <name type="scientific">Stackebrandtia endophytica</name>
    <dbReference type="NCBI Taxonomy" id="1496996"/>
    <lineage>
        <taxon>Bacteria</taxon>
        <taxon>Bacillati</taxon>
        <taxon>Actinomycetota</taxon>
        <taxon>Actinomycetes</taxon>
        <taxon>Glycomycetales</taxon>
        <taxon>Glycomycetaceae</taxon>
        <taxon>Stackebrandtia</taxon>
    </lineage>
</organism>
<dbReference type="InterPro" id="IPR036390">
    <property type="entry name" value="WH_DNA-bd_sf"/>
</dbReference>
<dbReference type="Gene3D" id="1.10.10.10">
    <property type="entry name" value="Winged helix-like DNA-binding domain superfamily/Winged helix DNA-binding domain"/>
    <property type="match status" value="1"/>
</dbReference>
<dbReference type="PROSITE" id="PS50995">
    <property type="entry name" value="HTH_MARR_2"/>
    <property type="match status" value="1"/>
</dbReference>
<accession>A0A543B2H2</accession>
<dbReference type="InterPro" id="IPR039422">
    <property type="entry name" value="MarR/SlyA-like"/>
</dbReference>
<dbReference type="AlphaFoldDB" id="A0A543B2H2"/>
<dbReference type="InterPro" id="IPR000835">
    <property type="entry name" value="HTH_MarR-typ"/>
</dbReference>
<dbReference type="SMART" id="SM00347">
    <property type="entry name" value="HTH_MARR"/>
    <property type="match status" value="1"/>
</dbReference>
<dbReference type="RefSeq" id="WP_142044014.1">
    <property type="nucleotide sequence ID" value="NZ_JBHTGS010000002.1"/>
</dbReference>
<dbReference type="GO" id="GO:0003677">
    <property type="term" value="F:DNA binding"/>
    <property type="evidence" value="ECO:0007669"/>
    <property type="project" value="UniProtKB-KW"/>
</dbReference>
<proteinExistence type="predicted"/>
<dbReference type="PANTHER" id="PTHR33164:SF99">
    <property type="entry name" value="MARR FAMILY REGULATORY PROTEIN"/>
    <property type="match status" value="1"/>
</dbReference>